<evidence type="ECO:0000256" key="1">
    <source>
        <dbReference type="SAM" id="MobiDB-lite"/>
    </source>
</evidence>
<feature type="region of interest" description="Disordered" evidence="1">
    <location>
        <begin position="21"/>
        <end position="71"/>
    </location>
</feature>
<dbReference type="RefSeq" id="WP_308955827.1">
    <property type="nucleotide sequence ID" value="NZ_JAVICY010000010.1"/>
</dbReference>
<reference evidence="2" key="1">
    <citation type="submission" date="2023-08" db="EMBL/GenBank/DDBJ databases">
        <title>Emergence of clinically-relevant ST2 carbapenem-resistant Acinetobacter baumannii strains in hospital sewages in Zhejiang, East of China.</title>
        <authorList>
            <person name="Kaichao C."/>
            <person name="Zhang R."/>
        </authorList>
    </citation>
    <scope>NUCLEOTIDE SEQUENCE</scope>
    <source>
        <strain evidence="2">M-SY-60</strain>
    </source>
</reference>
<evidence type="ECO:0000313" key="3">
    <source>
        <dbReference type="Proteomes" id="UP001243195"/>
    </source>
</evidence>
<comment type="caution">
    <text evidence="2">The sequence shown here is derived from an EMBL/GenBank/DDBJ whole genome shotgun (WGS) entry which is preliminary data.</text>
</comment>
<dbReference type="EMBL" id="JAVIDA010000009">
    <property type="protein sequence ID" value="MDQ9071502.1"/>
    <property type="molecule type" value="Genomic_DNA"/>
</dbReference>
<dbReference type="AlphaFoldDB" id="A0AAW8JJE7"/>
<protein>
    <submittedName>
        <fullName evidence="2">Tetratricopeptide repeat protein</fullName>
    </submittedName>
</protein>
<dbReference type="SUPFAM" id="SSF48452">
    <property type="entry name" value="TPR-like"/>
    <property type="match status" value="1"/>
</dbReference>
<accession>A0AAW8JJE7</accession>
<evidence type="ECO:0000313" key="2">
    <source>
        <dbReference type="EMBL" id="MDQ9071502.1"/>
    </source>
</evidence>
<feature type="compositionally biased region" description="Polar residues" evidence="1">
    <location>
        <begin position="21"/>
        <end position="35"/>
    </location>
</feature>
<proteinExistence type="predicted"/>
<dbReference type="Proteomes" id="UP001243195">
    <property type="component" value="Unassembled WGS sequence"/>
</dbReference>
<sequence length="194" mass="21350">MFVKKGILISSLLILVGCQTTPEPKQTKPQATQEKPVQKGIPTPDGVKITPYDQGEISKQSLPKPSKPAPPKVIVPKQQAVQQHIDDGTSLVPYRNTIAEANKALKAAKWDDAEKHALQAQRLAPQAAEPFLYLALISEHRNQNTNAESLARRGLSYAQTPPMKRELWKVILNSATKQKNTKVVAEAQSHLKAL</sequence>
<organism evidence="2 3">
    <name type="scientific">Acinetobacter gerneri</name>
    <dbReference type="NCBI Taxonomy" id="202952"/>
    <lineage>
        <taxon>Bacteria</taxon>
        <taxon>Pseudomonadati</taxon>
        <taxon>Pseudomonadota</taxon>
        <taxon>Gammaproteobacteria</taxon>
        <taxon>Moraxellales</taxon>
        <taxon>Moraxellaceae</taxon>
        <taxon>Acinetobacter</taxon>
    </lineage>
</organism>
<name>A0AAW8JJE7_9GAMM</name>
<dbReference type="PROSITE" id="PS51257">
    <property type="entry name" value="PROKAR_LIPOPROTEIN"/>
    <property type="match status" value="1"/>
</dbReference>
<gene>
    <name evidence="2" type="ORF">RFH51_08540</name>
</gene>
<dbReference type="InterPro" id="IPR011990">
    <property type="entry name" value="TPR-like_helical_dom_sf"/>
</dbReference>